<comment type="caution">
    <text evidence="1">The sequence shown here is derived from an EMBL/GenBank/DDBJ whole genome shotgun (WGS) entry which is preliminary data.</text>
</comment>
<dbReference type="GO" id="GO:0006260">
    <property type="term" value="P:DNA replication"/>
    <property type="evidence" value="ECO:0007669"/>
    <property type="project" value="InterPro"/>
</dbReference>
<dbReference type="GO" id="GO:0003677">
    <property type="term" value="F:DNA binding"/>
    <property type="evidence" value="ECO:0007669"/>
    <property type="project" value="InterPro"/>
</dbReference>
<dbReference type="AlphaFoldDB" id="D9PIP1"/>
<reference evidence="1" key="2">
    <citation type="journal article" date="2011" name="Microb. Ecol.">
        <title>Taxonomic and Functional Metagenomic Profiling of the Microbial Community in the Anoxic Sediment of a Sub-saline Shallow Lake (Laguna de Carrizo, Central Spain).</title>
        <authorList>
            <person name="Ferrer M."/>
            <person name="Guazzaroni M.E."/>
            <person name="Richter M."/>
            <person name="Garcia-Salamanca A."/>
            <person name="Yarza P."/>
            <person name="Suarez-Suarez A."/>
            <person name="Solano J."/>
            <person name="Alcaide M."/>
            <person name="van Dillewijn P."/>
            <person name="Molina-Henares M.A."/>
            <person name="Lopez-Cortes N."/>
            <person name="Al-Ramahi Y."/>
            <person name="Guerrero C."/>
            <person name="Acosta A."/>
            <person name="de Eugenio L.I."/>
            <person name="Martinez V."/>
            <person name="Marques S."/>
            <person name="Rojo F."/>
            <person name="Santero E."/>
            <person name="Genilloud O."/>
            <person name="Perez-Perez J."/>
            <person name="Rossello-Mora R."/>
            <person name="Ramos J.L."/>
        </authorList>
    </citation>
    <scope>NUCLEOTIDE SEQUENCE</scope>
</reference>
<dbReference type="InterPro" id="IPR036977">
    <property type="entry name" value="DNA_primase_Znf_CHC2"/>
</dbReference>
<dbReference type="EMBL" id="ADZX01000447">
    <property type="protein sequence ID" value="EFK96568.1"/>
    <property type="molecule type" value="Genomic_DNA"/>
</dbReference>
<proteinExistence type="predicted"/>
<accession>D9PIP1</accession>
<dbReference type="GO" id="GO:0008270">
    <property type="term" value="F:zinc ion binding"/>
    <property type="evidence" value="ECO:0007669"/>
    <property type="project" value="InterPro"/>
</dbReference>
<gene>
    <name evidence="1" type="ORF">LDC_1399</name>
</gene>
<name>D9PIP1_9ZZZZ</name>
<evidence type="ECO:0000313" key="1">
    <source>
        <dbReference type="EMBL" id="EFK96568.1"/>
    </source>
</evidence>
<organism evidence="1">
    <name type="scientific">sediment metagenome</name>
    <dbReference type="NCBI Taxonomy" id="749907"/>
    <lineage>
        <taxon>unclassified sequences</taxon>
        <taxon>metagenomes</taxon>
        <taxon>ecological metagenomes</taxon>
    </lineage>
</organism>
<protein>
    <submittedName>
        <fullName evidence="1">Virulence-associated protein E</fullName>
    </submittedName>
</protein>
<sequence>MMSAETLLQRLDKVKRTGPDRWVARCPAHDDKGPSLNIRDIPDERVLIHCFAGCTVYEVIAAVGLELSDLFPPRPLSDGRKPERKPFYADDALRCLAFEAKLIRLAALETRKGKVLSDDDHDRLEVAVERIDLAMEVVCTTH</sequence>
<dbReference type="SUPFAM" id="SSF57783">
    <property type="entry name" value="Zinc beta-ribbon"/>
    <property type="match status" value="1"/>
</dbReference>
<dbReference type="Gene3D" id="3.90.580.10">
    <property type="entry name" value="Zinc finger, CHC2-type domain"/>
    <property type="match status" value="1"/>
</dbReference>
<reference evidence="1" key="1">
    <citation type="submission" date="2010-07" db="EMBL/GenBank/DDBJ databases">
        <authorList>
            <consortium name="CONSOLIDER consortium CSD2007-00005"/>
            <person name="Guazzaroni M.-E."/>
            <person name="Richter M."/>
            <person name="Garcia-Salamanca A."/>
            <person name="Yarza P."/>
            <person name="Ferrer M."/>
        </authorList>
    </citation>
    <scope>NUCLEOTIDE SEQUENCE</scope>
</reference>